<feature type="chain" id="PRO_5046321249" evidence="5">
    <location>
        <begin position="26"/>
        <end position="131"/>
    </location>
</feature>
<dbReference type="Gene3D" id="3.40.30.10">
    <property type="entry name" value="Glutaredoxin"/>
    <property type="match status" value="1"/>
</dbReference>
<evidence type="ECO:0000256" key="2">
    <source>
        <dbReference type="ARBA" id="ARBA00022982"/>
    </source>
</evidence>
<dbReference type="PROSITE" id="PS51318">
    <property type="entry name" value="TAT"/>
    <property type="match status" value="1"/>
</dbReference>
<dbReference type="Proteomes" id="UP001596060">
    <property type="component" value="Unassembled WGS sequence"/>
</dbReference>
<keyword evidence="2" id="KW-0249">Electron transport</keyword>
<feature type="signal peptide" evidence="5">
    <location>
        <begin position="1"/>
        <end position="25"/>
    </location>
</feature>
<evidence type="ECO:0000259" key="6">
    <source>
        <dbReference type="PROSITE" id="PS51352"/>
    </source>
</evidence>
<dbReference type="PANTHER" id="PTHR45663:SF11">
    <property type="entry name" value="GEO12009P1"/>
    <property type="match status" value="1"/>
</dbReference>
<dbReference type="SUPFAM" id="SSF52833">
    <property type="entry name" value="Thioredoxin-like"/>
    <property type="match status" value="1"/>
</dbReference>
<evidence type="ECO:0000256" key="1">
    <source>
        <dbReference type="ARBA" id="ARBA00022448"/>
    </source>
</evidence>
<feature type="domain" description="Thioredoxin" evidence="6">
    <location>
        <begin position="7"/>
        <end position="131"/>
    </location>
</feature>
<evidence type="ECO:0000313" key="7">
    <source>
        <dbReference type="EMBL" id="MFC5507009.1"/>
    </source>
</evidence>
<dbReference type="PROSITE" id="PS00194">
    <property type="entry name" value="THIOREDOXIN_1"/>
    <property type="match status" value="1"/>
</dbReference>
<sequence length="131" mass="13918">MLDRRHALAALAAAAFTLSALPALALDKTAFSQAAFDAAMKAGKPVLIDVSAPWCPTCKAQAPILSELTKQPRFKNLVVFNVDFDSQKDALRGFKAQQQSTLIVFKGGAEMGRSVGDTNKASIEALLARAI</sequence>
<keyword evidence="1" id="KW-0813">Transport</keyword>
<evidence type="ECO:0000256" key="3">
    <source>
        <dbReference type="ARBA" id="ARBA00023157"/>
    </source>
</evidence>
<proteinExistence type="predicted"/>
<keyword evidence="4" id="KW-0676">Redox-active center</keyword>
<dbReference type="CDD" id="cd02947">
    <property type="entry name" value="TRX_family"/>
    <property type="match status" value="1"/>
</dbReference>
<protein>
    <submittedName>
        <fullName evidence="7">Thioredoxin family protein</fullName>
    </submittedName>
</protein>
<dbReference type="PANTHER" id="PTHR45663">
    <property type="entry name" value="GEO12009P1"/>
    <property type="match status" value="1"/>
</dbReference>
<organism evidence="7 8">
    <name type="scientific">Bosea massiliensis</name>
    <dbReference type="NCBI Taxonomy" id="151419"/>
    <lineage>
        <taxon>Bacteria</taxon>
        <taxon>Pseudomonadati</taxon>
        <taxon>Pseudomonadota</taxon>
        <taxon>Alphaproteobacteria</taxon>
        <taxon>Hyphomicrobiales</taxon>
        <taxon>Boseaceae</taxon>
        <taxon>Bosea</taxon>
    </lineage>
</organism>
<dbReference type="InterPro" id="IPR036249">
    <property type="entry name" value="Thioredoxin-like_sf"/>
</dbReference>
<evidence type="ECO:0000256" key="5">
    <source>
        <dbReference type="SAM" id="SignalP"/>
    </source>
</evidence>
<name>A0ABW0P8D8_9HYPH</name>
<reference evidence="8" key="1">
    <citation type="journal article" date="2019" name="Int. J. Syst. Evol. Microbiol.">
        <title>The Global Catalogue of Microorganisms (GCM) 10K type strain sequencing project: providing services to taxonomists for standard genome sequencing and annotation.</title>
        <authorList>
            <consortium name="The Broad Institute Genomics Platform"/>
            <consortium name="The Broad Institute Genome Sequencing Center for Infectious Disease"/>
            <person name="Wu L."/>
            <person name="Ma J."/>
        </authorList>
    </citation>
    <scope>NUCLEOTIDE SEQUENCE [LARGE SCALE GENOMIC DNA]</scope>
    <source>
        <strain evidence="8">CCUG 43117</strain>
    </source>
</reference>
<dbReference type="InterPro" id="IPR017937">
    <property type="entry name" value="Thioredoxin_CS"/>
</dbReference>
<accession>A0ABW0P8D8</accession>
<evidence type="ECO:0000256" key="4">
    <source>
        <dbReference type="ARBA" id="ARBA00023284"/>
    </source>
</evidence>
<dbReference type="InterPro" id="IPR006311">
    <property type="entry name" value="TAT_signal"/>
</dbReference>
<comment type="caution">
    <text evidence="7">The sequence shown here is derived from an EMBL/GenBank/DDBJ whole genome shotgun (WGS) entry which is preliminary data.</text>
</comment>
<dbReference type="InterPro" id="IPR013766">
    <property type="entry name" value="Thioredoxin_domain"/>
</dbReference>
<evidence type="ECO:0000313" key="8">
    <source>
        <dbReference type="Proteomes" id="UP001596060"/>
    </source>
</evidence>
<keyword evidence="5" id="KW-0732">Signal</keyword>
<dbReference type="RefSeq" id="WP_377817312.1">
    <property type="nucleotide sequence ID" value="NZ_JBHSLU010000060.1"/>
</dbReference>
<dbReference type="Pfam" id="PF00085">
    <property type="entry name" value="Thioredoxin"/>
    <property type="match status" value="1"/>
</dbReference>
<dbReference type="EMBL" id="JBHSLU010000060">
    <property type="protein sequence ID" value="MFC5507009.1"/>
    <property type="molecule type" value="Genomic_DNA"/>
</dbReference>
<keyword evidence="3" id="KW-1015">Disulfide bond</keyword>
<dbReference type="PROSITE" id="PS51352">
    <property type="entry name" value="THIOREDOXIN_2"/>
    <property type="match status" value="1"/>
</dbReference>
<gene>
    <name evidence="7" type="ORF">ACFPN9_17370</name>
</gene>
<keyword evidence="8" id="KW-1185">Reference proteome</keyword>